<protein>
    <submittedName>
        <fullName evidence="2">Uncharacterized protein</fullName>
    </submittedName>
</protein>
<evidence type="ECO:0000313" key="2">
    <source>
        <dbReference type="EMBL" id="KAL0162652.1"/>
    </source>
</evidence>
<sequence length="61" mass="6813">EDKAGTEEYHTGRRSSRRSSRRKNEKGGSPAHYALVPTLQMDMLQQDSLATPTSETSSVYL</sequence>
<gene>
    <name evidence="2" type="ORF">M9458_042048</name>
</gene>
<evidence type="ECO:0000256" key="1">
    <source>
        <dbReference type="SAM" id="MobiDB-lite"/>
    </source>
</evidence>
<comment type="caution">
    <text evidence="2">The sequence shown here is derived from an EMBL/GenBank/DDBJ whole genome shotgun (WGS) entry which is preliminary data.</text>
</comment>
<feature type="compositionally biased region" description="Basic and acidic residues" evidence="1">
    <location>
        <begin position="1"/>
        <end position="11"/>
    </location>
</feature>
<proteinExistence type="predicted"/>
<feature type="non-terminal residue" evidence="2">
    <location>
        <position position="61"/>
    </location>
</feature>
<evidence type="ECO:0000313" key="3">
    <source>
        <dbReference type="Proteomes" id="UP001529510"/>
    </source>
</evidence>
<name>A0ABD0NLS4_CIRMR</name>
<feature type="region of interest" description="Disordered" evidence="1">
    <location>
        <begin position="1"/>
        <end position="36"/>
    </location>
</feature>
<feature type="compositionally biased region" description="Basic residues" evidence="1">
    <location>
        <begin position="12"/>
        <end position="24"/>
    </location>
</feature>
<dbReference type="AlphaFoldDB" id="A0ABD0NLS4"/>
<dbReference type="Proteomes" id="UP001529510">
    <property type="component" value="Unassembled WGS sequence"/>
</dbReference>
<organism evidence="2 3">
    <name type="scientific">Cirrhinus mrigala</name>
    <name type="common">Mrigala</name>
    <dbReference type="NCBI Taxonomy" id="683832"/>
    <lineage>
        <taxon>Eukaryota</taxon>
        <taxon>Metazoa</taxon>
        <taxon>Chordata</taxon>
        <taxon>Craniata</taxon>
        <taxon>Vertebrata</taxon>
        <taxon>Euteleostomi</taxon>
        <taxon>Actinopterygii</taxon>
        <taxon>Neopterygii</taxon>
        <taxon>Teleostei</taxon>
        <taxon>Ostariophysi</taxon>
        <taxon>Cypriniformes</taxon>
        <taxon>Cyprinidae</taxon>
        <taxon>Labeoninae</taxon>
        <taxon>Labeonini</taxon>
        <taxon>Cirrhinus</taxon>
    </lineage>
</organism>
<dbReference type="EMBL" id="JAMKFB020000021">
    <property type="protein sequence ID" value="KAL0162652.1"/>
    <property type="molecule type" value="Genomic_DNA"/>
</dbReference>
<keyword evidence="3" id="KW-1185">Reference proteome</keyword>
<feature type="non-terminal residue" evidence="2">
    <location>
        <position position="1"/>
    </location>
</feature>
<reference evidence="2 3" key="1">
    <citation type="submission" date="2024-05" db="EMBL/GenBank/DDBJ databases">
        <title>Genome sequencing and assembly of Indian major carp, Cirrhinus mrigala (Hamilton, 1822).</title>
        <authorList>
            <person name="Mohindra V."/>
            <person name="Chowdhury L.M."/>
            <person name="Lal K."/>
            <person name="Jena J.K."/>
        </authorList>
    </citation>
    <scope>NUCLEOTIDE SEQUENCE [LARGE SCALE GENOMIC DNA]</scope>
    <source>
        <strain evidence="2">CM1030</strain>
        <tissue evidence="2">Blood</tissue>
    </source>
</reference>
<accession>A0ABD0NLS4</accession>